<comment type="caution">
    <text evidence="2">The sequence shown here is derived from an EMBL/GenBank/DDBJ whole genome shotgun (WGS) entry which is preliminary data.</text>
</comment>
<feature type="domain" description="N-acetyltransferase" evidence="1">
    <location>
        <begin position="2"/>
        <end position="139"/>
    </location>
</feature>
<dbReference type="InterPro" id="IPR016181">
    <property type="entry name" value="Acyl_CoA_acyltransferase"/>
</dbReference>
<dbReference type="InterPro" id="IPR000182">
    <property type="entry name" value="GNAT_dom"/>
</dbReference>
<dbReference type="PANTHER" id="PTHR13355">
    <property type="entry name" value="GLUCOSAMINE 6-PHOSPHATE N-ACETYLTRANSFERASE"/>
    <property type="match status" value="1"/>
</dbReference>
<evidence type="ECO:0000313" key="2">
    <source>
        <dbReference type="EMBL" id="GAA0682226.1"/>
    </source>
</evidence>
<dbReference type="Pfam" id="PF13673">
    <property type="entry name" value="Acetyltransf_10"/>
    <property type="match status" value="1"/>
</dbReference>
<dbReference type="RefSeq" id="WP_343801432.1">
    <property type="nucleotide sequence ID" value="NZ_BAAAET010000001.1"/>
</dbReference>
<dbReference type="PANTHER" id="PTHR13355:SF11">
    <property type="entry name" value="GLUCOSAMINE 6-PHOSPHATE N-ACETYLTRANSFERASE"/>
    <property type="match status" value="1"/>
</dbReference>
<evidence type="ECO:0000313" key="3">
    <source>
        <dbReference type="Proteomes" id="UP001499915"/>
    </source>
</evidence>
<dbReference type="Gene3D" id="3.40.630.30">
    <property type="match status" value="1"/>
</dbReference>
<reference evidence="2 3" key="1">
    <citation type="journal article" date="2019" name="Int. J. Syst. Evol. Microbiol.">
        <title>The Global Catalogue of Microorganisms (GCM) 10K type strain sequencing project: providing services to taxonomists for standard genome sequencing and annotation.</title>
        <authorList>
            <consortium name="The Broad Institute Genomics Platform"/>
            <consortium name="The Broad Institute Genome Sequencing Center for Infectious Disease"/>
            <person name="Wu L."/>
            <person name="Ma J."/>
        </authorList>
    </citation>
    <scope>NUCLEOTIDE SEQUENCE [LARGE SCALE GENOMIC DNA]</scope>
    <source>
        <strain evidence="2 3">JCM 15134</strain>
    </source>
</reference>
<dbReference type="Proteomes" id="UP001499915">
    <property type="component" value="Unassembled WGS sequence"/>
</dbReference>
<keyword evidence="3" id="KW-1185">Reference proteome</keyword>
<gene>
    <name evidence="2" type="ORF">GCM10009104_03820</name>
</gene>
<protein>
    <submittedName>
        <fullName evidence="2">GNAT family N-acetyltransferase</fullName>
    </submittedName>
</protein>
<dbReference type="CDD" id="cd04301">
    <property type="entry name" value="NAT_SF"/>
    <property type="match status" value="1"/>
</dbReference>
<accession>A0ABN1I1X2</accession>
<dbReference type="PROSITE" id="PS51186">
    <property type="entry name" value="GNAT"/>
    <property type="match status" value="1"/>
</dbReference>
<name>A0ABN1I1X2_9GAMM</name>
<evidence type="ECO:0000259" key="1">
    <source>
        <dbReference type="PROSITE" id="PS51186"/>
    </source>
</evidence>
<proteinExistence type="predicted"/>
<sequence>MSEVVKARFDGKDKDAICAIRESVFINEQHVPPELEFDGLDEAAVQVLVLVEGLPVGTGRVLEDGHIGRIAIMKAFRGQGLGARVVLSLIDEAAKAGCQRVYLGAQIQAVEFYQKLGFAPYGEEFMDAGIPHIHMEKMI</sequence>
<dbReference type="EMBL" id="BAAAET010000001">
    <property type="protein sequence ID" value="GAA0682226.1"/>
    <property type="molecule type" value="Genomic_DNA"/>
</dbReference>
<dbReference type="InterPro" id="IPR039143">
    <property type="entry name" value="GNPNAT1-like"/>
</dbReference>
<organism evidence="2 3">
    <name type="scientific">Marinobacterium maritimum</name>
    <dbReference type="NCBI Taxonomy" id="500162"/>
    <lineage>
        <taxon>Bacteria</taxon>
        <taxon>Pseudomonadati</taxon>
        <taxon>Pseudomonadota</taxon>
        <taxon>Gammaproteobacteria</taxon>
        <taxon>Oceanospirillales</taxon>
        <taxon>Oceanospirillaceae</taxon>
        <taxon>Marinobacterium</taxon>
    </lineage>
</organism>
<dbReference type="SUPFAM" id="SSF55729">
    <property type="entry name" value="Acyl-CoA N-acyltransferases (Nat)"/>
    <property type="match status" value="1"/>
</dbReference>